<dbReference type="AlphaFoldDB" id="A0AAV9J4B5"/>
<sequence length="163" mass="16789">MCYTQTLYHSACAHYGRPSIQGEPCIRASTQLGYTGGCDDTTDLGVASVGTVCAKCRRAELGLPLTPPSSGVLTPASETSSPFGTPMTGSDSGYFGLGIDGLKKIDSSVSLASMDSGRSPSTSSPSLRGEEAGVKALPPSPPNLHWRTFGGSKVGAKFKRNVA</sequence>
<feature type="compositionally biased region" description="Low complexity" evidence="1">
    <location>
        <begin position="113"/>
        <end position="126"/>
    </location>
</feature>
<keyword evidence="3" id="KW-1185">Reference proteome</keyword>
<accession>A0AAV9J4B5</accession>
<evidence type="ECO:0000313" key="3">
    <source>
        <dbReference type="Proteomes" id="UP001324427"/>
    </source>
</evidence>
<dbReference type="Proteomes" id="UP001324427">
    <property type="component" value="Unassembled WGS sequence"/>
</dbReference>
<feature type="region of interest" description="Disordered" evidence="1">
    <location>
        <begin position="67"/>
        <end position="87"/>
    </location>
</feature>
<name>A0AAV9J4B5_9PEZI</name>
<feature type="compositionally biased region" description="Polar residues" evidence="1">
    <location>
        <begin position="68"/>
        <end position="87"/>
    </location>
</feature>
<organism evidence="2 3">
    <name type="scientific">Oleoguttula mirabilis</name>
    <dbReference type="NCBI Taxonomy" id="1507867"/>
    <lineage>
        <taxon>Eukaryota</taxon>
        <taxon>Fungi</taxon>
        <taxon>Dikarya</taxon>
        <taxon>Ascomycota</taxon>
        <taxon>Pezizomycotina</taxon>
        <taxon>Dothideomycetes</taxon>
        <taxon>Dothideomycetidae</taxon>
        <taxon>Mycosphaerellales</taxon>
        <taxon>Teratosphaeriaceae</taxon>
        <taxon>Oleoguttula</taxon>
    </lineage>
</organism>
<dbReference type="EMBL" id="JAVFHQ010000094">
    <property type="protein sequence ID" value="KAK4539457.1"/>
    <property type="molecule type" value="Genomic_DNA"/>
</dbReference>
<evidence type="ECO:0000256" key="1">
    <source>
        <dbReference type="SAM" id="MobiDB-lite"/>
    </source>
</evidence>
<feature type="region of interest" description="Disordered" evidence="1">
    <location>
        <begin position="111"/>
        <end position="150"/>
    </location>
</feature>
<reference evidence="2 3" key="1">
    <citation type="submission" date="2021-11" db="EMBL/GenBank/DDBJ databases">
        <title>Black yeast isolated from Biological Soil Crust.</title>
        <authorList>
            <person name="Kurbessoian T."/>
        </authorList>
    </citation>
    <scope>NUCLEOTIDE SEQUENCE [LARGE SCALE GENOMIC DNA]</scope>
    <source>
        <strain evidence="2 3">CCFEE 5522</strain>
    </source>
</reference>
<proteinExistence type="predicted"/>
<gene>
    <name evidence="2" type="ORF">LTR36_010934</name>
</gene>
<protein>
    <submittedName>
        <fullName evidence="2">Uncharacterized protein</fullName>
    </submittedName>
</protein>
<comment type="caution">
    <text evidence="2">The sequence shown here is derived from an EMBL/GenBank/DDBJ whole genome shotgun (WGS) entry which is preliminary data.</text>
</comment>
<evidence type="ECO:0000313" key="2">
    <source>
        <dbReference type="EMBL" id="KAK4539457.1"/>
    </source>
</evidence>